<dbReference type="GeneID" id="19198712"/>
<keyword evidence="3" id="KW-1185">Reference proteome</keyword>
<comment type="caution">
    <text evidence="2">The sequence shown here is derived from an EMBL/GenBank/DDBJ whole genome shotgun (WGS) entry which is preliminary data.</text>
</comment>
<dbReference type="RefSeq" id="XP_007771532.1">
    <property type="nucleotide sequence ID" value="XM_007773342.1"/>
</dbReference>
<dbReference type="Gene3D" id="3.90.550.20">
    <property type="match status" value="1"/>
</dbReference>
<reference evidence="3" key="1">
    <citation type="journal article" date="2012" name="Science">
        <title>The Paleozoic origin of enzymatic lignin decomposition reconstructed from 31 fungal genomes.</title>
        <authorList>
            <person name="Floudas D."/>
            <person name="Binder M."/>
            <person name="Riley R."/>
            <person name="Barry K."/>
            <person name="Blanchette R.A."/>
            <person name="Henrissat B."/>
            <person name="Martinez A.T."/>
            <person name="Otillar R."/>
            <person name="Spatafora J.W."/>
            <person name="Yadav J.S."/>
            <person name="Aerts A."/>
            <person name="Benoit I."/>
            <person name="Boyd A."/>
            <person name="Carlson A."/>
            <person name="Copeland A."/>
            <person name="Coutinho P.M."/>
            <person name="de Vries R.P."/>
            <person name="Ferreira P."/>
            <person name="Findley K."/>
            <person name="Foster B."/>
            <person name="Gaskell J."/>
            <person name="Glotzer D."/>
            <person name="Gorecki P."/>
            <person name="Heitman J."/>
            <person name="Hesse C."/>
            <person name="Hori C."/>
            <person name="Igarashi K."/>
            <person name="Jurgens J.A."/>
            <person name="Kallen N."/>
            <person name="Kersten P."/>
            <person name="Kohler A."/>
            <person name="Kuees U."/>
            <person name="Kumar T.K.A."/>
            <person name="Kuo A."/>
            <person name="LaButti K."/>
            <person name="Larrondo L.F."/>
            <person name="Lindquist E."/>
            <person name="Ling A."/>
            <person name="Lombard V."/>
            <person name="Lucas S."/>
            <person name="Lundell T."/>
            <person name="Martin R."/>
            <person name="McLaughlin D.J."/>
            <person name="Morgenstern I."/>
            <person name="Morin E."/>
            <person name="Murat C."/>
            <person name="Nagy L.G."/>
            <person name="Nolan M."/>
            <person name="Ohm R.A."/>
            <person name="Patyshakuliyeva A."/>
            <person name="Rokas A."/>
            <person name="Ruiz-Duenas F.J."/>
            <person name="Sabat G."/>
            <person name="Salamov A."/>
            <person name="Samejima M."/>
            <person name="Schmutz J."/>
            <person name="Slot J.C."/>
            <person name="St John F."/>
            <person name="Stenlid J."/>
            <person name="Sun H."/>
            <person name="Sun S."/>
            <person name="Syed K."/>
            <person name="Tsang A."/>
            <person name="Wiebenga A."/>
            <person name="Young D."/>
            <person name="Pisabarro A."/>
            <person name="Eastwood D.C."/>
            <person name="Martin F."/>
            <person name="Cullen D."/>
            <person name="Grigoriev I.V."/>
            <person name="Hibbett D.S."/>
        </authorList>
    </citation>
    <scope>NUCLEOTIDE SEQUENCE [LARGE SCALE GENOMIC DNA]</scope>
    <source>
        <strain evidence="3">RWD-64-598 SS2</strain>
    </source>
</reference>
<dbReference type="OMA" id="AFHIMIR"/>
<gene>
    <name evidence="2" type="ORF">CONPUDRAFT_108463</name>
</gene>
<dbReference type="InterPro" id="IPR029044">
    <property type="entry name" value="Nucleotide-diphossugar_trans"/>
</dbReference>
<evidence type="ECO:0008006" key="4">
    <source>
        <dbReference type="Google" id="ProtNLM"/>
    </source>
</evidence>
<dbReference type="EMBL" id="JH711582">
    <property type="protein sequence ID" value="EIW78511.1"/>
    <property type="molecule type" value="Genomic_DNA"/>
</dbReference>
<dbReference type="InterPro" id="IPR007577">
    <property type="entry name" value="GlycoTrfase_DXD_sugar-bd_CS"/>
</dbReference>
<protein>
    <recommendedName>
        <fullName evidence="4">Glycosyltransferase family 32 protein</fullName>
    </recommendedName>
</protein>
<name>A0A5M3MIR2_CONPW</name>
<dbReference type="OrthoDB" id="409543at2759"/>
<dbReference type="PANTHER" id="PTHR12042:SF21">
    <property type="entry name" value="ALPHA1,4-GALACTOSYLTRANSFERASE 1-RELATED"/>
    <property type="match status" value="1"/>
</dbReference>
<dbReference type="GO" id="GO:0016020">
    <property type="term" value="C:membrane"/>
    <property type="evidence" value="ECO:0007669"/>
    <property type="project" value="GOC"/>
</dbReference>
<proteinExistence type="inferred from homology"/>
<dbReference type="Pfam" id="PF04488">
    <property type="entry name" value="Gly_transf_sug"/>
    <property type="match status" value="1"/>
</dbReference>
<dbReference type="InterPro" id="IPR051981">
    <property type="entry name" value="Glycosyltransf_32"/>
</dbReference>
<dbReference type="GO" id="GO:0016758">
    <property type="term" value="F:hexosyltransferase activity"/>
    <property type="evidence" value="ECO:0007669"/>
    <property type="project" value="TreeGrafter"/>
</dbReference>
<organism evidence="2 3">
    <name type="scientific">Coniophora puteana (strain RWD-64-598)</name>
    <name type="common">Brown rot fungus</name>
    <dbReference type="NCBI Taxonomy" id="741705"/>
    <lineage>
        <taxon>Eukaryota</taxon>
        <taxon>Fungi</taxon>
        <taxon>Dikarya</taxon>
        <taxon>Basidiomycota</taxon>
        <taxon>Agaricomycotina</taxon>
        <taxon>Agaricomycetes</taxon>
        <taxon>Agaricomycetidae</taxon>
        <taxon>Boletales</taxon>
        <taxon>Coniophorineae</taxon>
        <taxon>Coniophoraceae</taxon>
        <taxon>Coniophora</taxon>
    </lineage>
</organism>
<dbReference type="KEGG" id="cput:CONPUDRAFT_108463"/>
<dbReference type="PANTHER" id="PTHR12042">
    <property type="entry name" value="LACTOSYLCERAMIDE 4-ALPHA-GALACTOSYLTRANSFERASE ALPHA- 1,4-GALACTOSYLTRANSFERASE"/>
    <property type="match status" value="1"/>
</dbReference>
<dbReference type="Proteomes" id="UP000053558">
    <property type="component" value="Unassembled WGS sequence"/>
</dbReference>
<evidence type="ECO:0000313" key="2">
    <source>
        <dbReference type="EMBL" id="EIW78511.1"/>
    </source>
</evidence>
<evidence type="ECO:0000313" key="3">
    <source>
        <dbReference type="Proteomes" id="UP000053558"/>
    </source>
</evidence>
<dbReference type="SUPFAM" id="SSF53448">
    <property type="entry name" value="Nucleotide-diphospho-sugar transferases"/>
    <property type="match status" value="1"/>
</dbReference>
<accession>A0A5M3MIR2</accession>
<evidence type="ECO:0000256" key="1">
    <source>
        <dbReference type="ARBA" id="ARBA00009003"/>
    </source>
</evidence>
<dbReference type="AlphaFoldDB" id="A0A5M3MIR2"/>
<comment type="similarity">
    <text evidence="1">Belongs to the glycosyltransferase 32 family.</text>
</comment>
<sequence length="434" mass="48269">MYDRAWIQNELLPLSPLAGCFEEGSPAHASLKGEYNVTDALWGSRTYEVQGGLSMRLGMDCYEMAGTVGGGSEQTRPAGRIPPDERRQFHTYWRNDLAAFGPRQEQMLRSFFATQDVDNSRLIMWSNGPGLEKNEVIKRYMATFPDSLILRIVDIPDLSRGTAMENSPLLNLEDAKAWVDGDLVRLLVIWELGGTWVDMDMLLTRDLAPLLEHEFVTQWDCWDKPFQALNGALMHFRKHSGYLCEAFHLMANSTPPRSPSTDWGAILYLRLHRRLLAAGVPPFKVLPSCFADPLACRLDNGAPDPFEPDRSDGRWLGWVWGSGSQLGTWAGKGLWGGKAGTTYVDDLGAEAIGMGDGSGIGSGQGKAGVDQYDRPYASGGGLEEGGALDRAMHKIFALHLHNRWGKPFPKNGWIERLLLKKYDKTLEGKIPQEL</sequence>
<dbReference type="GO" id="GO:0006688">
    <property type="term" value="P:glycosphingolipid biosynthetic process"/>
    <property type="evidence" value="ECO:0007669"/>
    <property type="project" value="TreeGrafter"/>
</dbReference>